<dbReference type="SUPFAM" id="SSF81321">
    <property type="entry name" value="Family A G protein-coupled receptor-like"/>
    <property type="match status" value="1"/>
</dbReference>
<evidence type="ECO:0000259" key="14">
    <source>
        <dbReference type="PROSITE" id="PS50262"/>
    </source>
</evidence>
<dbReference type="PANTHER" id="PTHR45695">
    <property type="entry name" value="LEUCOKININ RECEPTOR-RELATED"/>
    <property type="match status" value="1"/>
</dbReference>
<protein>
    <recommendedName>
        <fullName evidence="11">GPCR-2037</fullName>
    </recommendedName>
</protein>
<reference evidence="15" key="1">
    <citation type="journal article" date="2010" name="Science">
        <title>The genome of the Western clawed frog Xenopus tropicalis.</title>
        <authorList>
            <person name="Hellsten U."/>
            <person name="Harland R.M."/>
            <person name="Gilchrist M.J."/>
            <person name="Hendrix D."/>
            <person name="Jurka J."/>
            <person name="Kapitonov V."/>
            <person name="Ovcharenko I."/>
            <person name="Putnam N.H."/>
            <person name="Shu S."/>
            <person name="Taher L."/>
            <person name="Blitz I.L."/>
            <person name="Blumberg B."/>
            <person name="Dichmann D.S."/>
            <person name="Dubchak I."/>
            <person name="Amaya E."/>
            <person name="Detter J.C."/>
            <person name="Fletcher R."/>
            <person name="Gerhard D.S."/>
            <person name="Goodstein D."/>
            <person name="Graves T."/>
            <person name="Grigoriev I.V."/>
            <person name="Grimwood J."/>
            <person name="Kawashima T."/>
            <person name="Lindquist E."/>
            <person name="Lucas S.M."/>
            <person name="Mead P.E."/>
            <person name="Mitros T."/>
            <person name="Ogino H."/>
            <person name="Ohta Y."/>
            <person name="Poliakov A.V."/>
            <person name="Pollet N."/>
            <person name="Robert J."/>
            <person name="Salamov A."/>
            <person name="Sater A.K."/>
            <person name="Schmutz J."/>
            <person name="Terry A."/>
            <person name="Vize P.D."/>
            <person name="Warren W.C."/>
            <person name="Wells D."/>
            <person name="Wills A."/>
            <person name="Wilson R.K."/>
            <person name="Zimmerman L.B."/>
            <person name="Zorn A.M."/>
            <person name="Grainger R."/>
            <person name="Grammer T."/>
            <person name="Khokha M.K."/>
            <person name="Richardson P.M."/>
            <person name="Rokhsar D.S."/>
        </authorList>
    </citation>
    <scope>NUCLEOTIDE SEQUENCE [LARGE SCALE GENOMIC DNA]</scope>
    <source>
        <strain evidence="15">Nigerian</strain>
    </source>
</reference>
<feature type="transmembrane region" description="Helical" evidence="13">
    <location>
        <begin position="77"/>
        <end position="97"/>
    </location>
</feature>
<dbReference type="InParanoid" id="F7EUA1"/>
<keyword evidence="3 13" id="KW-0812">Transmembrane</keyword>
<evidence type="ECO:0000256" key="12">
    <source>
        <dbReference type="SAM" id="MobiDB-lite"/>
    </source>
</evidence>
<evidence type="ECO:0000256" key="3">
    <source>
        <dbReference type="ARBA" id="ARBA00022692"/>
    </source>
</evidence>
<feature type="transmembrane region" description="Helical" evidence="13">
    <location>
        <begin position="286"/>
        <end position="309"/>
    </location>
</feature>
<dbReference type="FunCoup" id="F7EUA1">
    <property type="interactions" value="213"/>
</dbReference>
<feature type="transmembrane region" description="Helical" evidence="13">
    <location>
        <begin position="153"/>
        <end position="171"/>
    </location>
</feature>
<sequence length="423" mass="47258">IKQATMSVCNFSTTNSSLAKPPLYAGGLQPLDSAEWSLVIPTFLVAICLTGIAGNLCVIAVLLHNARRAKPSLIHSLILNLCVSDLLLLTLSVPFKVAAYTRTSLSFGWLVCKTADWFTHACMSSKSMTIASVAKACFMYASNPAKQVNIKQQTVCAVLLSTWLLSALLPLPEWLFTSSKQVDGSPACIMDIPPHAQEMMAIFVKFYPFIVYCVPFTLASFYFWRAYGQCRRRGTKTQNLRNQIRSRRLTIMLMSVTITFAIMWLPEWVSWLWLWHQSPSGPSPPQAFKVLAQILMFSLSSINPLIFLVMSDEFKESFKDVWKHLASRKSMVAHGIQDKAAGHCDIPPESPPSPQPNTSAVEEQSCSQQNFGSQESKDNQVLPDVEQFWHERETHLTDQDNDPVPWEHQEEQPVGSGNPSSAN</sequence>
<evidence type="ECO:0000256" key="10">
    <source>
        <dbReference type="ARBA" id="ARBA00023224"/>
    </source>
</evidence>
<comment type="subcellular location">
    <subcellularLocation>
        <location evidence="1">Cell membrane</location>
        <topology evidence="1">Multi-pass membrane protein</topology>
    </subcellularLocation>
</comment>
<evidence type="ECO:0000256" key="11">
    <source>
        <dbReference type="ARBA" id="ARBA00076555"/>
    </source>
</evidence>
<dbReference type="GO" id="GO:0004930">
    <property type="term" value="F:G protein-coupled receptor activity"/>
    <property type="evidence" value="ECO:0007669"/>
    <property type="project" value="UniProtKB-KW"/>
</dbReference>
<dbReference type="PROSITE" id="PS50262">
    <property type="entry name" value="G_PROTEIN_RECEP_F1_2"/>
    <property type="match status" value="1"/>
</dbReference>
<dbReference type="eggNOG" id="KOG3656">
    <property type="taxonomic scope" value="Eukaryota"/>
</dbReference>
<keyword evidence="10" id="KW-0807">Transducer</keyword>
<reference evidence="15" key="2">
    <citation type="submission" date="2011-06" db="UniProtKB">
        <authorList>
            <consortium name="Ensembl"/>
        </authorList>
    </citation>
    <scope>IDENTIFICATION</scope>
</reference>
<dbReference type="Bgee" id="ENSXETG00000002325">
    <property type="expression patterns" value="Expressed in brain and 1 other cell type or tissue"/>
</dbReference>
<name>F7EUA1_XENTR</name>
<dbReference type="Pfam" id="PF00001">
    <property type="entry name" value="7tm_1"/>
    <property type="match status" value="1"/>
</dbReference>
<dbReference type="Ensembl" id="ENSXETT00000004967">
    <property type="protein sequence ID" value="ENSXETP00000004967"/>
    <property type="gene ID" value="ENSXETG00000002325"/>
</dbReference>
<evidence type="ECO:0000256" key="5">
    <source>
        <dbReference type="ARBA" id="ARBA00023040"/>
    </source>
</evidence>
<dbReference type="PRINTS" id="PR00237">
    <property type="entry name" value="GPCRRHODOPSN"/>
</dbReference>
<keyword evidence="5" id="KW-0297">G-protein coupled receptor</keyword>
<dbReference type="ExpressionAtlas" id="F7EUA1">
    <property type="expression patterns" value="baseline"/>
</dbReference>
<dbReference type="PANTHER" id="PTHR45695:SF1">
    <property type="entry name" value="G-PROTEIN COUPLED RECEPTOR 151"/>
    <property type="match status" value="1"/>
</dbReference>
<accession>F7EUA1</accession>
<dbReference type="HOGENOM" id="CLU_053982_0_0_1"/>
<dbReference type="InterPro" id="IPR000276">
    <property type="entry name" value="GPCR_Rhodpsn"/>
</dbReference>
<dbReference type="GeneTree" id="ENSGT01030000234518"/>
<organism evidence="15">
    <name type="scientific">Xenopus tropicalis</name>
    <name type="common">Western clawed frog</name>
    <name type="synonym">Silurana tropicalis</name>
    <dbReference type="NCBI Taxonomy" id="8364"/>
    <lineage>
        <taxon>Eukaryota</taxon>
        <taxon>Metazoa</taxon>
        <taxon>Chordata</taxon>
        <taxon>Craniata</taxon>
        <taxon>Vertebrata</taxon>
        <taxon>Euteleostomi</taxon>
        <taxon>Amphibia</taxon>
        <taxon>Batrachia</taxon>
        <taxon>Anura</taxon>
        <taxon>Pipoidea</taxon>
        <taxon>Pipidae</taxon>
        <taxon>Xenopodinae</taxon>
        <taxon>Xenopus</taxon>
        <taxon>Silurana</taxon>
    </lineage>
</organism>
<dbReference type="InterPro" id="IPR017452">
    <property type="entry name" value="GPCR_Rhodpsn_7TM"/>
</dbReference>
<dbReference type="GO" id="GO:0005886">
    <property type="term" value="C:plasma membrane"/>
    <property type="evidence" value="ECO:0007669"/>
    <property type="project" value="UniProtKB-SubCell"/>
</dbReference>
<evidence type="ECO:0000256" key="6">
    <source>
        <dbReference type="ARBA" id="ARBA00023136"/>
    </source>
</evidence>
<feature type="region of interest" description="Disordered" evidence="12">
    <location>
        <begin position="341"/>
        <end position="423"/>
    </location>
</feature>
<feature type="domain" description="G-protein coupled receptors family 1 profile" evidence="14">
    <location>
        <begin position="54"/>
        <end position="307"/>
    </location>
</feature>
<dbReference type="PaxDb" id="8364-ENSXETP00000035822"/>
<dbReference type="STRING" id="8364.ENSXETP00000004967"/>
<feature type="transmembrane region" description="Helical" evidence="13">
    <location>
        <begin position="249"/>
        <end position="266"/>
    </location>
</feature>
<evidence type="ECO:0000256" key="9">
    <source>
        <dbReference type="ARBA" id="ARBA00023180"/>
    </source>
</evidence>
<gene>
    <name evidence="15" type="primary">gpr151</name>
</gene>
<keyword evidence="7" id="KW-1015">Disulfide bond</keyword>
<feature type="compositionally biased region" description="Basic and acidic residues" evidence="12">
    <location>
        <begin position="387"/>
        <end position="398"/>
    </location>
</feature>
<keyword evidence="2" id="KW-1003">Cell membrane</keyword>
<evidence type="ECO:0000256" key="1">
    <source>
        <dbReference type="ARBA" id="ARBA00004651"/>
    </source>
</evidence>
<dbReference type="CDD" id="cd15002">
    <property type="entry name" value="7tmA_GPR151"/>
    <property type="match status" value="1"/>
</dbReference>
<evidence type="ECO:0000256" key="7">
    <source>
        <dbReference type="ARBA" id="ARBA00023157"/>
    </source>
</evidence>
<keyword evidence="8" id="KW-0675">Receptor</keyword>
<evidence type="ECO:0000256" key="8">
    <source>
        <dbReference type="ARBA" id="ARBA00023170"/>
    </source>
</evidence>
<keyword evidence="9" id="KW-0325">Glycoprotein</keyword>
<feature type="transmembrane region" description="Helical" evidence="13">
    <location>
        <begin position="38"/>
        <end position="65"/>
    </location>
</feature>
<keyword evidence="6 13" id="KW-0472">Membrane</keyword>
<evidence type="ECO:0000256" key="4">
    <source>
        <dbReference type="ARBA" id="ARBA00022989"/>
    </source>
</evidence>
<evidence type="ECO:0000313" key="15">
    <source>
        <dbReference type="Ensembl" id="ENSXETP00000004967"/>
    </source>
</evidence>
<feature type="transmembrane region" description="Helical" evidence="13">
    <location>
        <begin position="209"/>
        <end position="228"/>
    </location>
</feature>
<feature type="compositionally biased region" description="Polar residues" evidence="12">
    <location>
        <begin position="357"/>
        <end position="374"/>
    </location>
</feature>
<keyword evidence="4 13" id="KW-1133">Transmembrane helix</keyword>
<evidence type="ECO:0000256" key="2">
    <source>
        <dbReference type="ARBA" id="ARBA00022475"/>
    </source>
</evidence>
<proteinExistence type="predicted"/>
<dbReference type="Gene3D" id="1.20.1070.10">
    <property type="entry name" value="Rhodopsin 7-helix transmembrane proteins"/>
    <property type="match status" value="1"/>
</dbReference>
<evidence type="ECO:0000256" key="13">
    <source>
        <dbReference type="SAM" id="Phobius"/>
    </source>
</evidence>
<dbReference type="FunFam" id="1.20.1070.10:FF:000215">
    <property type="entry name" value="G protein-coupled receptor 151"/>
    <property type="match status" value="1"/>
</dbReference>
<dbReference type="AlphaFoldDB" id="F7EUA1"/>
<dbReference type="Xenbase" id="XB-GENE-986459">
    <property type="gene designation" value="gpr151"/>
</dbReference>